<dbReference type="AlphaFoldDB" id="A0A0F7RZY4"/>
<dbReference type="Proteomes" id="UP000242770">
    <property type="component" value="Unassembled WGS sequence"/>
</dbReference>
<sequence>MVRKNVASGFLFKPPAVDARIVRHLGLGNMRKTSLRRVEIHRDQSTNFHADESRGTESRATDDDHLRFILRWN</sequence>
<evidence type="ECO:0000313" key="2">
    <source>
        <dbReference type="Proteomes" id="UP000242770"/>
    </source>
</evidence>
<dbReference type="EMBL" id="CCFA01002237">
    <property type="protein sequence ID" value="CDS00232.1"/>
    <property type="molecule type" value="Genomic_DNA"/>
</dbReference>
<protein>
    <submittedName>
        <fullName evidence="1">Uncharacterized protein</fullName>
    </submittedName>
</protein>
<reference evidence="2" key="1">
    <citation type="submission" date="2014-06" db="EMBL/GenBank/DDBJ databases">
        <authorList>
            <person name="Berkman P.J."/>
        </authorList>
    </citation>
    <scope>NUCLEOTIDE SEQUENCE [LARGE SCALE GENOMIC DNA]</scope>
</reference>
<proteinExistence type="predicted"/>
<name>A0A0F7RZY4_9BASI</name>
<organism evidence="1 2">
    <name type="scientific">Sporisorium scitamineum</name>
    <dbReference type="NCBI Taxonomy" id="49012"/>
    <lineage>
        <taxon>Eukaryota</taxon>
        <taxon>Fungi</taxon>
        <taxon>Dikarya</taxon>
        <taxon>Basidiomycota</taxon>
        <taxon>Ustilaginomycotina</taxon>
        <taxon>Ustilaginomycetes</taxon>
        <taxon>Ustilaginales</taxon>
        <taxon>Ustilaginaceae</taxon>
        <taxon>Sporisorium</taxon>
    </lineage>
</organism>
<gene>
    <name evidence="1" type="primary">SSCI38590.1</name>
</gene>
<keyword evidence="2" id="KW-1185">Reference proteome</keyword>
<evidence type="ECO:0000313" key="1">
    <source>
        <dbReference type="EMBL" id="CDS00232.1"/>
    </source>
</evidence>
<accession>A0A0F7RZY4</accession>